<dbReference type="RefSeq" id="WP_130414274.1">
    <property type="nucleotide sequence ID" value="NZ_SGWX01000001.1"/>
</dbReference>
<keyword evidence="4" id="KW-1185">Reference proteome</keyword>
<dbReference type="InterPro" id="IPR001482">
    <property type="entry name" value="T2SS/T4SS_dom"/>
</dbReference>
<dbReference type="Pfam" id="PF00437">
    <property type="entry name" value="T2SSE"/>
    <property type="match status" value="1"/>
</dbReference>
<dbReference type="GO" id="GO:0016887">
    <property type="term" value="F:ATP hydrolysis activity"/>
    <property type="evidence" value="ECO:0007669"/>
    <property type="project" value="InterPro"/>
</dbReference>
<dbReference type="NCBIfam" id="TIGR01420">
    <property type="entry name" value="pilT_fam"/>
    <property type="match status" value="1"/>
</dbReference>
<evidence type="ECO:0000313" key="4">
    <source>
        <dbReference type="Proteomes" id="UP000293852"/>
    </source>
</evidence>
<evidence type="ECO:0000256" key="1">
    <source>
        <dbReference type="ARBA" id="ARBA00006611"/>
    </source>
</evidence>
<dbReference type="GO" id="GO:0005524">
    <property type="term" value="F:ATP binding"/>
    <property type="evidence" value="ECO:0007669"/>
    <property type="project" value="InterPro"/>
</dbReference>
<proteinExistence type="inferred from homology"/>
<dbReference type="PANTHER" id="PTHR30486">
    <property type="entry name" value="TWITCHING MOTILITY PROTEIN PILT"/>
    <property type="match status" value="1"/>
</dbReference>
<dbReference type="InterPro" id="IPR027417">
    <property type="entry name" value="P-loop_NTPase"/>
</dbReference>
<dbReference type="AlphaFoldDB" id="A0A4V2EY26"/>
<dbReference type="SUPFAM" id="SSF52540">
    <property type="entry name" value="P-loop containing nucleoside triphosphate hydrolases"/>
    <property type="match status" value="1"/>
</dbReference>
<dbReference type="InterPro" id="IPR050921">
    <property type="entry name" value="T4SS_GSP_E_ATPase"/>
</dbReference>
<name>A0A4V2EY26_9MICO</name>
<accession>A0A4V2EY26</accession>
<gene>
    <name evidence="3" type="ORF">EV386_1824</name>
</gene>
<dbReference type="CDD" id="cd01131">
    <property type="entry name" value="PilT"/>
    <property type="match status" value="1"/>
</dbReference>
<organism evidence="3 4">
    <name type="scientific">Xylanimonas ulmi</name>
    <dbReference type="NCBI Taxonomy" id="228973"/>
    <lineage>
        <taxon>Bacteria</taxon>
        <taxon>Bacillati</taxon>
        <taxon>Actinomycetota</taxon>
        <taxon>Actinomycetes</taxon>
        <taxon>Micrococcales</taxon>
        <taxon>Promicromonosporaceae</taxon>
        <taxon>Xylanimonas</taxon>
    </lineage>
</organism>
<comment type="caution">
    <text evidence="3">The sequence shown here is derived from an EMBL/GenBank/DDBJ whole genome shotgun (WGS) entry which is preliminary data.</text>
</comment>
<dbReference type="PROSITE" id="PS00662">
    <property type="entry name" value="T2SP_E"/>
    <property type="match status" value="1"/>
</dbReference>
<dbReference type="Gene3D" id="3.30.450.90">
    <property type="match status" value="1"/>
</dbReference>
<evidence type="ECO:0000313" key="3">
    <source>
        <dbReference type="EMBL" id="RZS61520.1"/>
    </source>
</evidence>
<dbReference type="InterPro" id="IPR003593">
    <property type="entry name" value="AAA+_ATPase"/>
</dbReference>
<feature type="domain" description="Bacterial type II secretion system protein E" evidence="2">
    <location>
        <begin position="199"/>
        <end position="213"/>
    </location>
</feature>
<dbReference type="SMART" id="SM00382">
    <property type="entry name" value="AAA"/>
    <property type="match status" value="1"/>
</dbReference>
<dbReference type="InterPro" id="IPR006321">
    <property type="entry name" value="PilT/PilU"/>
</dbReference>
<dbReference type="Gene3D" id="3.40.50.300">
    <property type="entry name" value="P-loop containing nucleotide triphosphate hydrolases"/>
    <property type="match status" value="1"/>
</dbReference>
<sequence length="367" mass="39747">MSAPTLDLDALLSQCVAASASDVHLAAGMPPTHRVDGRICAVPGWPALTDAVLRPALLALLSEQQRDRFTRELELDLSHSVGHGANFRVNYYQQRDGLGAAFRLIPTVIKPLHELGIPQVVRRFATLPRGLVLVTGPTGAGKSTTMASIIDLANAARCDHIVLIEDPIEFLHRSRRSIITQREVGTDTGSFKSALVHALRQDPDIIVIGEMRDAETMAIALRAAETGHLVFGTLHTQDAASSIDRVVDEFPGDQQAQVRTQLSATLQGIVSQTLCRRADGRGRVVATEILVATPSVRALVRDGRLHQLYSTMHTGSDHGMQTLDQSLADLVRRGEVTFDEAGARARRLDQFSELCGRSARMVAGAQV</sequence>
<dbReference type="PANTHER" id="PTHR30486:SF6">
    <property type="entry name" value="TYPE IV PILUS RETRACTATION ATPASE PILT"/>
    <property type="match status" value="1"/>
</dbReference>
<comment type="similarity">
    <text evidence="1">Belongs to the GSP E family.</text>
</comment>
<reference evidence="3 4" key="1">
    <citation type="submission" date="2019-02" db="EMBL/GenBank/DDBJ databases">
        <title>Sequencing the genomes of 1000 actinobacteria strains.</title>
        <authorList>
            <person name="Klenk H.-P."/>
        </authorList>
    </citation>
    <scope>NUCLEOTIDE SEQUENCE [LARGE SCALE GENOMIC DNA]</scope>
    <source>
        <strain evidence="3 4">DSM 16932</strain>
    </source>
</reference>
<dbReference type="Proteomes" id="UP000293852">
    <property type="component" value="Unassembled WGS sequence"/>
</dbReference>
<dbReference type="OrthoDB" id="9805147at2"/>
<evidence type="ECO:0000259" key="2">
    <source>
        <dbReference type="PROSITE" id="PS00662"/>
    </source>
</evidence>
<protein>
    <submittedName>
        <fullName evidence="3">Twitching motility protein PilT</fullName>
    </submittedName>
</protein>
<dbReference type="EMBL" id="SGWX01000001">
    <property type="protein sequence ID" value="RZS61520.1"/>
    <property type="molecule type" value="Genomic_DNA"/>
</dbReference>